<protein>
    <submittedName>
        <fullName evidence="9">ABC transporter ATP-binding protein</fullName>
    </submittedName>
</protein>
<evidence type="ECO:0000256" key="1">
    <source>
        <dbReference type="ARBA" id="ARBA00004417"/>
    </source>
</evidence>
<evidence type="ECO:0000256" key="3">
    <source>
        <dbReference type="ARBA" id="ARBA00022448"/>
    </source>
</evidence>
<dbReference type="SMART" id="SM00382">
    <property type="entry name" value="AAA"/>
    <property type="match status" value="1"/>
</dbReference>
<dbReference type="PANTHER" id="PTHR43297:SF2">
    <property type="entry name" value="DIPEPTIDE TRANSPORT ATP-BINDING PROTEIN DPPD"/>
    <property type="match status" value="1"/>
</dbReference>
<dbReference type="NCBIfam" id="TIGR01727">
    <property type="entry name" value="oligo_HPY"/>
    <property type="match status" value="1"/>
</dbReference>
<dbReference type="EMBL" id="JBHRSU010000003">
    <property type="protein sequence ID" value="MFC3099819.1"/>
    <property type="molecule type" value="Genomic_DNA"/>
</dbReference>
<keyword evidence="6 9" id="KW-0067">ATP-binding</keyword>
<dbReference type="SUPFAM" id="SSF52540">
    <property type="entry name" value="P-loop containing nucleoside triphosphate hydrolases"/>
    <property type="match status" value="1"/>
</dbReference>
<dbReference type="Proteomes" id="UP001595378">
    <property type="component" value="Unassembled WGS sequence"/>
</dbReference>
<comment type="subcellular location">
    <subcellularLocation>
        <location evidence="1">Cell inner membrane</location>
        <topology evidence="1">Peripheral membrane protein</topology>
    </subcellularLocation>
</comment>
<dbReference type="Pfam" id="PF08352">
    <property type="entry name" value="oligo_HPY"/>
    <property type="match status" value="1"/>
</dbReference>
<dbReference type="InterPro" id="IPR013563">
    <property type="entry name" value="Oligopep_ABC_C"/>
</dbReference>
<dbReference type="PROSITE" id="PS00211">
    <property type="entry name" value="ABC_TRANSPORTER_1"/>
    <property type="match status" value="1"/>
</dbReference>
<dbReference type="Gene3D" id="3.40.50.300">
    <property type="entry name" value="P-loop containing nucleotide triphosphate hydrolases"/>
    <property type="match status" value="1"/>
</dbReference>
<organism evidence="9 10">
    <name type="scientific">Alteraurantiacibacter lauratis</name>
    <dbReference type="NCBI Taxonomy" id="2054627"/>
    <lineage>
        <taxon>Bacteria</taxon>
        <taxon>Pseudomonadati</taxon>
        <taxon>Pseudomonadota</taxon>
        <taxon>Alphaproteobacteria</taxon>
        <taxon>Sphingomonadales</taxon>
        <taxon>Erythrobacteraceae</taxon>
        <taxon>Alteraurantiacibacter</taxon>
    </lineage>
</organism>
<evidence type="ECO:0000313" key="9">
    <source>
        <dbReference type="EMBL" id="MFC3099819.1"/>
    </source>
</evidence>
<reference evidence="10" key="1">
    <citation type="journal article" date="2019" name="Int. J. Syst. Evol. Microbiol.">
        <title>The Global Catalogue of Microorganisms (GCM) 10K type strain sequencing project: providing services to taxonomists for standard genome sequencing and annotation.</title>
        <authorList>
            <consortium name="The Broad Institute Genomics Platform"/>
            <consortium name="The Broad Institute Genome Sequencing Center for Infectious Disease"/>
            <person name="Wu L."/>
            <person name="Ma J."/>
        </authorList>
    </citation>
    <scope>NUCLEOTIDE SEQUENCE [LARGE SCALE GENOMIC DNA]</scope>
    <source>
        <strain evidence="10">KCTC 52606</strain>
    </source>
</reference>
<keyword evidence="4" id="KW-1003">Cell membrane</keyword>
<keyword evidence="10" id="KW-1185">Reference proteome</keyword>
<sequence>MALLEVSGLTTHFHTRNGVVRAVDGVSFTVDRGETLGIVGESGSGKSVTCYSLLRLIPEPPGRIEGGTALFDGQDLLQMTPAQLRGVRGKRISMIFQDPMTSLNPYLRISTQLVEALQSHSDIDDRTAMNKAIAALEEVGIPEASRRVRSYPHEFSGGMRQRVMIAMALITDPDLLIADEPTTALDVTVQAQILEIIRERQEKLGTAVILVTHDLGVVAGTCDKVNVMYAGRIMESGTTEQVFYEARHPYTRALQKTIPSLQKKGQKLFTIPGLPPDLARPITGCAFYPRCPYPKLTGPDADTPLLRDLGNGHCYADCHSCDSSAPIESVLPQELKTDDLAPAGSAAV</sequence>
<dbReference type="Pfam" id="PF00005">
    <property type="entry name" value="ABC_tran"/>
    <property type="match status" value="1"/>
</dbReference>
<comment type="caution">
    <text evidence="9">The sequence shown here is derived from an EMBL/GenBank/DDBJ whole genome shotgun (WGS) entry which is preliminary data.</text>
</comment>
<evidence type="ECO:0000256" key="7">
    <source>
        <dbReference type="ARBA" id="ARBA00023136"/>
    </source>
</evidence>
<dbReference type="PANTHER" id="PTHR43297">
    <property type="entry name" value="OLIGOPEPTIDE TRANSPORT ATP-BINDING PROTEIN APPD"/>
    <property type="match status" value="1"/>
</dbReference>
<dbReference type="CDD" id="cd03257">
    <property type="entry name" value="ABC_NikE_OppD_transporters"/>
    <property type="match status" value="1"/>
</dbReference>
<name>A0ABV7EAR6_9SPHN</name>
<keyword evidence="3" id="KW-0813">Transport</keyword>
<dbReference type="InterPro" id="IPR017871">
    <property type="entry name" value="ABC_transporter-like_CS"/>
</dbReference>
<evidence type="ECO:0000256" key="6">
    <source>
        <dbReference type="ARBA" id="ARBA00022840"/>
    </source>
</evidence>
<evidence type="ECO:0000256" key="4">
    <source>
        <dbReference type="ARBA" id="ARBA00022475"/>
    </source>
</evidence>
<gene>
    <name evidence="9" type="ORF">ACFODK_02830</name>
</gene>
<dbReference type="InterPro" id="IPR050388">
    <property type="entry name" value="ABC_Ni/Peptide_Import"/>
</dbReference>
<dbReference type="InterPro" id="IPR027417">
    <property type="entry name" value="P-loop_NTPase"/>
</dbReference>
<dbReference type="PROSITE" id="PS50893">
    <property type="entry name" value="ABC_TRANSPORTER_2"/>
    <property type="match status" value="1"/>
</dbReference>
<feature type="domain" description="ABC transporter" evidence="8">
    <location>
        <begin position="4"/>
        <end position="255"/>
    </location>
</feature>
<keyword evidence="5" id="KW-0547">Nucleotide-binding</keyword>
<accession>A0ABV7EAR6</accession>
<keyword evidence="7" id="KW-0472">Membrane</keyword>
<dbReference type="GO" id="GO:0005524">
    <property type="term" value="F:ATP binding"/>
    <property type="evidence" value="ECO:0007669"/>
    <property type="project" value="UniProtKB-KW"/>
</dbReference>
<dbReference type="InterPro" id="IPR003593">
    <property type="entry name" value="AAA+_ATPase"/>
</dbReference>
<evidence type="ECO:0000256" key="5">
    <source>
        <dbReference type="ARBA" id="ARBA00022741"/>
    </source>
</evidence>
<dbReference type="InterPro" id="IPR003439">
    <property type="entry name" value="ABC_transporter-like_ATP-bd"/>
</dbReference>
<comment type="similarity">
    <text evidence="2">Belongs to the ABC transporter superfamily.</text>
</comment>
<evidence type="ECO:0000313" key="10">
    <source>
        <dbReference type="Proteomes" id="UP001595378"/>
    </source>
</evidence>
<proteinExistence type="inferred from homology"/>
<dbReference type="RefSeq" id="WP_336918640.1">
    <property type="nucleotide sequence ID" value="NZ_JBANRN010000005.1"/>
</dbReference>
<evidence type="ECO:0000256" key="2">
    <source>
        <dbReference type="ARBA" id="ARBA00005417"/>
    </source>
</evidence>
<evidence type="ECO:0000259" key="8">
    <source>
        <dbReference type="PROSITE" id="PS50893"/>
    </source>
</evidence>